<reference evidence="1" key="1">
    <citation type="journal article" date="2015" name="Nature">
        <title>Complex archaea that bridge the gap between prokaryotes and eukaryotes.</title>
        <authorList>
            <person name="Spang A."/>
            <person name="Saw J.H."/>
            <person name="Jorgensen S.L."/>
            <person name="Zaremba-Niedzwiedzka K."/>
            <person name="Martijn J."/>
            <person name="Lind A.E."/>
            <person name="van Eijk R."/>
            <person name="Schleper C."/>
            <person name="Guy L."/>
            <person name="Ettema T.J."/>
        </authorList>
    </citation>
    <scope>NUCLEOTIDE SEQUENCE</scope>
</reference>
<name>A0A0F9V8J1_9ZZZZ</name>
<dbReference type="AlphaFoldDB" id="A0A0F9V8J1"/>
<proteinExistence type="predicted"/>
<comment type="caution">
    <text evidence="1">The sequence shown here is derived from an EMBL/GenBank/DDBJ whole genome shotgun (WGS) entry which is preliminary data.</text>
</comment>
<protein>
    <submittedName>
        <fullName evidence="1">Uncharacterized protein</fullName>
    </submittedName>
</protein>
<accession>A0A0F9V8J1</accession>
<dbReference type="EMBL" id="LAZR01000633">
    <property type="protein sequence ID" value="KKN62173.1"/>
    <property type="molecule type" value="Genomic_DNA"/>
</dbReference>
<organism evidence="1">
    <name type="scientific">marine sediment metagenome</name>
    <dbReference type="NCBI Taxonomy" id="412755"/>
    <lineage>
        <taxon>unclassified sequences</taxon>
        <taxon>metagenomes</taxon>
        <taxon>ecological metagenomes</taxon>
    </lineage>
</organism>
<gene>
    <name evidence="1" type="ORF">LCGC14_0514520</name>
</gene>
<sequence>MEETKKCTNCGKPFSIELGLVSLCGDCEDALIINEVESDIEL</sequence>
<evidence type="ECO:0000313" key="1">
    <source>
        <dbReference type="EMBL" id="KKN62173.1"/>
    </source>
</evidence>